<name>A0A1D8G3M8_9ACTN</name>
<dbReference type="GeneID" id="91404438"/>
<dbReference type="KEGG" id="srn:A4G23_02917"/>
<feature type="region of interest" description="Disordered" evidence="1">
    <location>
        <begin position="1"/>
        <end position="22"/>
    </location>
</feature>
<keyword evidence="2" id="KW-0812">Transmembrane</keyword>
<proteinExistence type="predicted"/>
<accession>A0A1D8G3M8</accession>
<feature type="transmembrane region" description="Helical" evidence="2">
    <location>
        <begin position="25"/>
        <end position="46"/>
    </location>
</feature>
<gene>
    <name evidence="3" type="ORF">A4G23_02917</name>
</gene>
<dbReference type="Proteomes" id="UP000095349">
    <property type="component" value="Chromosome"/>
</dbReference>
<evidence type="ECO:0000313" key="4">
    <source>
        <dbReference type="Proteomes" id="UP000095349"/>
    </source>
</evidence>
<sequence length="88" mass="9400">MTRRWSPGPAPTAARRAGRRRGRQVASLVAWWAVLALTLWLLGHAVGRPAGLAPSAASAALLVAVGEAGYLVRRWWAVRVRRAGPGLP</sequence>
<evidence type="ECO:0000256" key="2">
    <source>
        <dbReference type="SAM" id="Phobius"/>
    </source>
</evidence>
<protein>
    <submittedName>
        <fullName evidence="3">Uncharacterized protein</fullName>
    </submittedName>
</protein>
<reference evidence="3 4" key="1">
    <citation type="submission" date="2016-09" db="EMBL/GenBank/DDBJ databases">
        <title>Streptomyces rubrolavendulae MJM4426 Genome sequencing and assembly.</title>
        <authorList>
            <person name="Kim J.-G."/>
        </authorList>
    </citation>
    <scope>NUCLEOTIDE SEQUENCE [LARGE SCALE GENOMIC DNA]</scope>
    <source>
        <strain evidence="3 4">MJM4426</strain>
    </source>
</reference>
<keyword evidence="2" id="KW-1133">Transmembrane helix</keyword>
<keyword evidence="2" id="KW-0472">Membrane</keyword>
<dbReference type="EMBL" id="CP017316">
    <property type="protein sequence ID" value="AOT60054.1"/>
    <property type="molecule type" value="Genomic_DNA"/>
</dbReference>
<dbReference type="RefSeq" id="WP_051839215.1">
    <property type="nucleotide sequence ID" value="NZ_CP017316.1"/>
</dbReference>
<evidence type="ECO:0000313" key="3">
    <source>
        <dbReference type="EMBL" id="AOT60054.1"/>
    </source>
</evidence>
<evidence type="ECO:0000256" key="1">
    <source>
        <dbReference type="SAM" id="MobiDB-lite"/>
    </source>
</evidence>
<feature type="transmembrane region" description="Helical" evidence="2">
    <location>
        <begin position="52"/>
        <end position="72"/>
    </location>
</feature>
<keyword evidence="4" id="KW-1185">Reference proteome</keyword>
<dbReference type="PATRIC" id="fig|285473.5.peg.3048"/>
<dbReference type="AlphaFoldDB" id="A0A1D8G3M8"/>
<organism evidence="3 4">
    <name type="scientific">Streptomyces rubrolavendulae</name>
    <dbReference type="NCBI Taxonomy" id="285473"/>
    <lineage>
        <taxon>Bacteria</taxon>
        <taxon>Bacillati</taxon>
        <taxon>Actinomycetota</taxon>
        <taxon>Actinomycetes</taxon>
        <taxon>Kitasatosporales</taxon>
        <taxon>Streptomycetaceae</taxon>
        <taxon>Streptomyces</taxon>
    </lineage>
</organism>